<evidence type="ECO:0000256" key="12">
    <source>
        <dbReference type="SAM" id="MobiDB-lite"/>
    </source>
</evidence>
<dbReference type="GO" id="GO:0030488">
    <property type="term" value="P:tRNA methylation"/>
    <property type="evidence" value="ECO:0007669"/>
    <property type="project" value="TreeGrafter"/>
</dbReference>
<feature type="binding site" evidence="11">
    <location>
        <position position="236"/>
    </location>
    <ligand>
        <name>S-adenosyl-L-methionine</name>
        <dbReference type="ChEBI" id="CHEBI:59789"/>
    </ligand>
</feature>
<evidence type="ECO:0000256" key="10">
    <source>
        <dbReference type="ARBA" id="ARBA00023242"/>
    </source>
</evidence>
<feature type="compositionally biased region" description="Basic residues" evidence="12">
    <location>
        <begin position="24"/>
        <end position="36"/>
    </location>
</feature>
<dbReference type="Proteomes" id="UP000789524">
    <property type="component" value="Unassembled WGS sequence"/>
</dbReference>
<keyword evidence="6 11" id="KW-0808">Transferase</keyword>
<feature type="binding site" evidence="11">
    <location>
        <begin position="206"/>
        <end position="212"/>
    </location>
    <ligand>
        <name>S-adenosyl-L-methionine</name>
        <dbReference type="ChEBI" id="CHEBI:59789"/>
    </ligand>
</feature>
<feature type="domain" description="SAM-dependent MTase RsmB/NOP-type" evidence="14">
    <location>
        <begin position="83"/>
        <end position="453"/>
    </location>
</feature>
<evidence type="ECO:0000256" key="11">
    <source>
        <dbReference type="PROSITE-ProRule" id="PRU01023"/>
    </source>
</evidence>
<dbReference type="PROSITE" id="PS51686">
    <property type="entry name" value="SAM_MT_RSMB_NOP"/>
    <property type="match status" value="1"/>
</dbReference>
<sequence length="1335" mass="153509">MLFYLRSRRYISLGEHIRRMGRRNRNVNKFAQRKRERKEQEKNPQEKPADTRKHYEDIVRENAVFEEYYKAQKVCPDDEWDDFMKAIKKDLPTAFRITGSKCETDALLNIVKSQYFSDILNHKLKLDDEKEEEEIKPVNLPWYPGGLVWQLPVSRTHIRRNEPLYRLHNFLVAETEAGGVSRQEAVSMIPPVVLQVQPHHKVLDMCAAPGSKTAQLIEFLHSEEDKMPTGFVMANDVDNSRCYMLVHQAKRLNSPCIIITNHDSAVLPSLVVSDVENPGATKPLKFDRVLCDVPCSGDATLRKNPDIWTKWSTGNGNNLHGIQYRILRRGVELLAVGGRLVYSTCSFNPVENEAVVHRLLQETGTSVTLVDVQDLLPGLKFHKGMTHWRPASKDMVFYNSYDEVPEKWQTVVRPQMFPPNTEDLDKYNLDRCIRILPHHQDTGGFFVAVFEKTALLPWEKDPSKKPDVATDEPAEEPEKKEPPKKRRRMGGYREDPFVFFSGENEDVFPSIKEFYDLDTKFDPTCLLTRCHVGKKKNIYLVSPMVKEVVQRNENSIKIINTGVKTFVRCDNKNMKCPFRKQIPECFGKAMFVLIPKKDRVTDPKDTRPIALTNTISKIFFSVLQTRMTRFMLSNKYFRPNHQKGFLPGISGCLEHNTLLSESLKDARKSERQITVCWIDLENAFGSIQHELMLFALRWYNFPPLVSDMIASYYSKLKFSIITKEGPSKSLSYNVGLFQGCCLSPIVFNIVINILVDKLISNEKKWGYRFKFNNKYTESILAFADDLAILTRHPKHCQVLLDEVAKFCEWTDGLRTKPSKCHCLCLGRRNTRYTSYDPGLSIGGQCVSTVTENAPFKFLGRKIDNIGRTPSLEGIVDSFLNDLNKVDSQQISNVKKAWIYDNYLTSRLNWPFLVYDFSKTLLSKLDAGVIKMLKLWLGLALTADSSALFRDRNSFGMNLKRPSELYKHLRVSKRHILGKSHDDVVTSLPKDNDAPELESRLLFHKQFMIGAQNNRVGLGSSRKVQDTDILKSFIRQDENDKYKIHAMSLEMQNEWLDIGDFCIPLALKWRTLIHDWSPALLKFYLNAFQMTLPDQSNLVRWGKGTEKTCYICGKKVGTAKHMLVGCKVLLDSGQYSRRHDRVLEIIREAVSLSVARAQREITTNERSIGFVREGTRAIKSNVKPYSILKAASDWTIMMDTYEKQYKIPEDICASASRPDIFLYSRILKRVVMIELTVPWETNIPKDHAIKVNKYYELTNELTRNRFVVDLYAVEVGARGITAKSLYNLLKDLGLSRTNINSFLERTSKAALVGSFQIWLGRERSLDSGGERITRVS</sequence>
<dbReference type="PANTHER" id="PTHR22808:SF1">
    <property type="entry name" value="RNA CYTOSINE-C(5)-METHYLTRANSFERASE NSUN2-RELATED"/>
    <property type="match status" value="1"/>
</dbReference>
<dbReference type="InterPro" id="IPR043502">
    <property type="entry name" value="DNA/RNA_pol_sf"/>
</dbReference>
<evidence type="ECO:0000256" key="8">
    <source>
        <dbReference type="ARBA" id="ARBA00022694"/>
    </source>
</evidence>
<dbReference type="PRINTS" id="PR02011">
    <property type="entry name" value="RCMTNCL1"/>
</dbReference>
<evidence type="ECO:0000256" key="5">
    <source>
        <dbReference type="ARBA" id="ARBA00022603"/>
    </source>
</evidence>
<dbReference type="InterPro" id="IPR018314">
    <property type="entry name" value="RsmB/NOL1/NOP2-like_CS"/>
</dbReference>
<feature type="region of interest" description="Disordered" evidence="12">
    <location>
        <begin position="24"/>
        <end position="53"/>
    </location>
</feature>
<dbReference type="SUPFAM" id="SSF56672">
    <property type="entry name" value="DNA/RNA polymerases"/>
    <property type="match status" value="1"/>
</dbReference>
<dbReference type="GO" id="GO:0000049">
    <property type="term" value="F:tRNA binding"/>
    <property type="evidence" value="ECO:0007669"/>
    <property type="project" value="UniProtKB-KW"/>
</dbReference>
<proteinExistence type="inferred from homology"/>
<dbReference type="EMBL" id="CAKASE010000066">
    <property type="protein sequence ID" value="CAG9570658.1"/>
    <property type="molecule type" value="Genomic_DNA"/>
</dbReference>
<dbReference type="GO" id="GO:0071897">
    <property type="term" value="P:DNA biosynthetic process"/>
    <property type="evidence" value="ECO:0007669"/>
    <property type="project" value="UniProtKB-ARBA"/>
</dbReference>
<dbReference type="GO" id="GO:0005634">
    <property type="term" value="C:nucleus"/>
    <property type="evidence" value="ECO:0007669"/>
    <property type="project" value="UniProtKB-SubCell"/>
</dbReference>
<dbReference type="InterPro" id="IPR001678">
    <property type="entry name" value="MeTrfase_RsmB-F_NOP2_dom"/>
</dbReference>
<feature type="domain" description="Reverse transcriptase" evidence="13">
    <location>
        <begin position="575"/>
        <end position="862"/>
    </location>
</feature>
<gene>
    <name evidence="15" type="ORF">DCHRY22_LOCUS9354</name>
</gene>
<comment type="caution">
    <text evidence="15">The sequence shown here is derived from an EMBL/GenBank/DDBJ whole genome shotgun (WGS) entry which is preliminary data.</text>
</comment>
<feature type="binding site" evidence="11">
    <location>
        <position position="292"/>
    </location>
    <ligand>
        <name>S-adenosyl-L-methionine</name>
        <dbReference type="ChEBI" id="CHEBI:59789"/>
    </ligand>
</feature>
<dbReference type="CDD" id="cd01650">
    <property type="entry name" value="RT_nLTR_like"/>
    <property type="match status" value="1"/>
</dbReference>
<evidence type="ECO:0000256" key="4">
    <source>
        <dbReference type="ARBA" id="ARBA00022555"/>
    </source>
</evidence>
<evidence type="ECO:0000259" key="13">
    <source>
        <dbReference type="PROSITE" id="PS50878"/>
    </source>
</evidence>
<evidence type="ECO:0000256" key="2">
    <source>
        <dbReference type="ARBA" id="ARBA00007494"/>
    </source>
</evidence>
<keyword evidence="4" id="KW-0820">tRNA-binding</keyword>
<dbReference type="GO" id="GO:0005737">
    <property type="term" value="C:cytoplasm"/>
    <property type="evidence" value="ECO:0007669"/>
    <property type="project" value="TreeGrafter"/>
</dbReference>
<evidence type="ECO:0000313" key="16">
    <source>
        <dbReference type="Proteomes" id="UP000789524"/>
    </source>
</evidence>
<feature type="binding site" evidence="11">
    <location>
        <position position="263"/>
    </location>
    <ligand>
        <name>S-adenosyl-L-methionine</name>
        <dbReference type="ChEBI" id="CHEBI:59789"/>
    </ligand>
</feature>
<dbReference type="InterPro" id="IPR043128">
    <property type="entry name" value="Rev_trsase/Diguanyl_cyclase"/>
</dbReference>
<feature type="compositionally biased region" description="Basic and acidic residues" evidence="12">
    <location>
        <begin position="37"/>
        <end position="53"/>
    </location>
</feature>
<evidence type="ECO:0000256" key="1">
    <source>
        <dbReference type="ARBA" id="ARBA00004123"/>
    </source>
</evidence>
<dbReference type="PROSITE" id="PS01153">
    <property type="entry name" value="NOL1_NOP2_SUN"/>
    <property type="match status" value="1"/>
</dbReference>
<dbReference type="PRINTS" id="PR02008">
    <property type="entry name" value="RCMTFAMILY"/>
</dbReference>
<feature type="active site" description="Nucleophile" evidence="11">
    <location>
        <position position="345"/>
    </location>
</feature>
<dbReference type="InterPro" id="IPR057285">
    <property type="entry name" value="Pre-PUA_NSUN2"/>
</dbReference>
<dbReference type="OrthoDB" id="6093671at2759"/>
<keyword evidence="10" id="KW-0539">Nucleus</keyword>
<evidence type="ECO:0000259" key="14">
    <source>
        <dbReference type="PROSITE" id="PS51686"/>
    </source>
</evidence>
<keyword evidence="9 11" id="KW-0694">RNA-binding</keyword>
<name>A0A8J2QSU8_9NEOP</name>
<evidence type="ECO:0000256" key="6">
    <source>
        <dbReference type="ARBA" id="ARBA00022679"/>
    </source>
</evidence>
<dbReference type="PANTHER" id="PTHR22808">
    <property type="entry name" value="NCL1 YEAST -RELATED NOL1/NOP2/FMU SUN DOMAIN-CONTAINING"/>
    <property type="match status" value="1"/>
</dbReference>
<dbReference type="Gene3D" id="3.30.70.270">
    <property type="match status" value="1"/>
</dbReference>
<reference evidence="15" key="1">
    <citation type="submission" date="2021-09" db="EMBL/GenBank/DDBJ databases">
        <authorList>
            <person name="Martin H S."/>
        </authorList>
    </citation>
    <scope>NUCLEOTIDE SEQUENCE</scope>
</reference>
<keyword evidence="7 11" id="KW-0949">S-adenosyl-L-methionine</keyword>
<feature type="region of interest" description="Disordered" evidence="12">
    <location>
        <begin position="461"/>
        <end position="490"/>
    </location>
</feature>
<dbReference type="InterPro" id="IPR023267">
    <property type="entry name" value="RCMT"/>
</dbReference>
<evidence type="ECO:0000256" key="3">
    <source>
        <dbReference type="ARBA" id="ARBA00012629"/>
    </source>
</evidence>
<comment type="similarity">
    <text evidence="2 11">Belongs to the class I-like SAM-binding methyltransferase superfamily. RsmB/NOP family.</text>
</comment>
<comment type="subcellular location">
    <subcellularLocation>
        <location evidence="1">Nucleus</location>
    </subcellularLocation>
</comment>
<dbReference type="EC" id="2.1.1.203" evidence="3"/>
<dbReference type="Pfam" id="PF00078">
    <property type="entry name" value="RVT_1"/>
    <property type="match status" value="1"/>
</dbReference>
<keyword evidence="8" id="KW-0819">tRNA processing</keyword>
<dbReference type="SUPFAM" id="SSF53335">
    <property type="entry name" value="S-adenosyl-L-methionine-dependent methyltransferases"/>
    <property type="match status" value="1"/>
</dbReference>
<dbReference type="InterPro" id="IPR049560">
    <property type="entry name" value="MeTrfase_RsmB-F_NOP2_cat"/>
</dbReference>
<dbReference type="InterPro" id="IPR000477">
    <property type="entry name" value="RT_dom"/>
</dbReference>
<dbReference type="PROSITE" id="PS50878">
    <property type="entry name" value="RT_POL"/>
    <property type="match status" value="1"/>
</dbReference>
<dbReference type="Gene3D" id="3.40.50.150">
    <property type="entry name" value="Vaccinia Virus protein VP39"/>
    <property type="match status" value="1"/>
</dbReference>
<protein>
    <recommendedName>
        <fullName evidence="3">tRNA (cytosine(34)-C(5))-methyltransferase</fullName>
        <ecNumber evidence="3">2.1.1.203</ecNumber>
    </recommendedName>
</protein>
<dbReference type="Pfam" id="PF25376">
    <property type="entry name" value="Pre-PUA_NSUN2"/>
    <property type="match status" value="1"/>
</dbReference>
<organism evidence="15 16">
    <name type="scientific">Danaus chrysippus</name>
    <name type="common">African queen</name>
    <dbReference type="NCBI Taxonomy" id="151541"/>
    <lineage>
        <taxon>Eukaryota</taxon>
        <taxon>Metazoa</taxon>
        <taxon>Ecdysozoa</taxon>
        <taxon>Arthropoda</taxon>
        <taxon>Hexapoda</taxon>
        <taxon>Insecta</taxon>
        <taxon>Pterygota</taxon>
        <taxon>Neoptera</taxon>
        <taxon>Endopterygota</taxon>
        <taxon>Lepidoptera</taxon>
        <taxon>Glossata</taxon>
        <taxon>Ditrysia</taxon>
        <taxon>Papilionoidea</taxon>
        <taxon>Nymphalidae</taxon>
        <taxon>Danainae</taxon>
        <taxon>Danaini</taxon>
        <taxon>Danaina</taxon>
        <taxon>Danaus</taxon>
        <taxon>Anosia</taxon>
    </lineage>
</organism>
<dbReference type="GO" id="GO:0016428">
    <property type="term" value="F:tRNA (cytidine-5-)-methyltransferase activity"/>
    <property type="evidence" value="ECO:0007669"/>
    <property type="project" value="InterPro"/>
</dbReference>
<dbReference type="Pfam" id="PF01189">
    <property type="entry name" value="Methyltr_RsmB-F"/>
    <property type="match status" value="1"/>
</dbReference>
<evidence type="ECO:0000256" key="7">
    <source>
        <dbReference type="ARBA" id="ARBA00022691"/>
    </source>
</evidence>
<evidence type="ECO:0000313" key="15">
    <source>
        <dbReference type="EMBL" id="CAG9570658.1"/>
    </source>
</evidence>
<evidence type="ECO:0000256" key="9">
    <source>
        <dbReference type="ARBA" id="ARBA00022884"/>
    </source>
</evidence>
<keyword evidence="16" id="KW-1185">Reference proteome</keyword>
<dbReference type="InterPro" id="IPR023270">
    <property type="entry name" value="RCMT_NCL1"/>
</dbReference>
<accession>A0A8J2QSU8</accession>
<dbReference type="InterPro" id="IPR029063">
    <property type="entry name" value="SAM-dependent_MTases_sf"/>
</dbReference>
<keyword evidence="5 11" id="KW-0489">Methyltransferase</keyword>